<evidence type="ECO:0000313" key="3">
    <source>
        <dbReference type="EMBL" id="MDI2027629.1"/>
    </source>
</evidence>
<accession>A0ABT6PI38</accession>
<keyword evidence="4" id="KW-1185">Reference proteome</keyword>
<sequence length="122" mass="13388">MTDAHEDDDYRGPAVVVTQDREIRVNVVLRGHFQPIDGRYHWYGRLAASEEITELAARGRVEVVLRTAGTEAPGTLSDRDPWGRLRISGLGRPPFALPTSLDDPAEPTTTPAPTRNRSSGPS</sequence>
<dbReference type="Pfam" id="PF16170">
    <property type="entry name" value="DUF4873"/>
    <property type="match status" value="1"/>
</dbReference>
<dbReference type="InterPro" id="IPR032371">
    <property type="entry name" value="DUF4873"/>
</dbReference>
<organism evidence="3 4">
    <name type="scientific">Saccharopolyspora ipomoeae</name>
    <dbReference type="NCBI Taxonomy" id="3042027"/>
    <lineage>
        <taxon>Bacteria</taxon>
        <taxon>Bacillati</taxon>
        <taxon>Actinomycetota</taxon>
        <taxon>Actinomycetes</taxon>
        <taxon>Pseudonocardiales</taxon>
        <taxon>Pseudonocardiaceae</taxon>
        <taxon>Saccharopolyspora</taxon>
    </lineage>
</organism>
<proteinExistence type="predicted"/>
<feature type="region of interest" description="Disordered" evidence="1">
    <location>
        <begin position="88"/>
        <end position="122"/>
    </location>
</feature>
<dbReference type="Proteomes" id="UP001237595">
    <property type="component" value="Unassembled WGS sequence"/>
</dbReference>
<comment type="caution">
    <text evidence="3">The sequence shown here is derived from an EMBL/GenBank/DDBJ whole genome shotgun (WGS) entry which is preliminary data.</text>
</comment>
<protein>
    <submittedName>
        <fullName evidence="3">DUF4873 domain-containing protein</fullName>
    </submittedName>
</protein>
<evidence type="ECO:0000313" key="4">
    <source>
        <dbReference type="Proteomes" id="UP001237595"/>
    </source>
</evidence>
<feature type="domain" description="DUF4873" evidence="2">
    <location>
        <begin position="7"/>
        <end position="96"/>
    </location>
</feature>
<name>A0ABT6PI38_9PSEU</name>
<dbReference type="EMBL" id="JASAOF010000001">
    <property type="protein sequence ID" value="MDI2027629.1"/>
    <property type="molecule type" value="Genomic_DNA"/>
</dbReference>
<dbReference type="RefSeq" id="WP_281453980.1">
    <property type="nucleotide sequence ID" value="NZ_JASAOF010000001.1"/>
</dbReference>
<evidence type="ECO:0000259" key="2">
    <source>
        <dbReference type="Pfam" id="PF16170"/>
    </source>
</evidence>
<evidence type="ECO:0000256" key="1">
    <source>
        <dbReference type="SAM" id="MobiDB-lite"/>
    </source>
</evidence>
<reference evidence="3 4" key="1">
    <citation type="submission" date="2023-04" db="EMBL/GenBank/DDBJ databases">
        <title>Draft genome sequence of Saccharopolyspora sp. TS4A08 isolated from sweet potato rhizospheric soil.</title>
        <authorList>
            <person name="Suksaard P."/>
            <person name="Duangmal K."/>
        </authorList>
    </citation>
    <scope>NUCLEOTIDE SEQUENCE [LARGE SCALE GENOMIC DNA]</scope>
    <source>
        <strain evidence="3 4">TS4A08</strain>
    </source>
</reference>
<gene>
    <name evidence="3" type="ORF">QFW96_03355</name>
</gene>